<dbReference type="Pfam" id="PF03886">
    <property type="entry name" value="ABC_trans_aux"/>
    <property type="match status" value="1"/>
</dbReference>
<evidence type="ECO:0000313" key="2">
    <source>
        <dbReference type="EMBL" id="MCX5616961.1"/>
    </source>
</evidence>
<sequence>MMRVRRSFSALRESLSPNRLGPLALLGTALMGAGMLAGCSSTPTTYYVLSPQPGAMISPMQAMNLPQAIEVLTPSTTARLDRDGLLRVMSDSQDHMVPAAAWSEPLNEMVGHTLAANLRQRLPGHVVFSQNDSVGVKAGAYLELSLSRFEQDKSGHAIIVGVMSAHRADAPTEQARAVNVQWVSSQSVDTKQPVDMVKVLGEGVGVLSDQAIQLLSSLPPMPVRGGSSHL</sequence>
<organism evidence="2 3">
    <name type="scientific">Bombella dulcis</name>
    <dbReference type="NCBI Taxonomy" id="2967339"/>
    <lineage>
        <taxon>Bacteria</taxon>
        <taxon>Pseudomonadati</taxon>
        <taxon>Pseudomonadota</taxon>
        <taxon>Alphaproteobacteria</taxon>
        <taxon>Acetobacterales</taxon>
        <taxon>Acetobacteraceae</taxon>
        <taxon>Bombella</taxon>
    </lineage>
</organism>
<feature type="domain" description="ABC-type transport auxiliary lipoprotein component" evidence="1">
    <location>
        <begin position="47"/>
        <end position="210"/>
    </location>
</feature>
<dbReference type="EMBL" id="JANIDV010000006">
    <property type="protein sequence ID" value="MCX5616961.1"/>
    <property type="molecule type" value="Genomic_DNA"/>
</dbReference>
<accession>A0ABT3WJG2</accession>
<proteinExistence type="predicted"/>
<gene>
    <name evidence="2" type="ORF">NQF87_08265</name>
</gene>
<evidence type="ECO:0000313" key="3">
    <source>
        <dbReference type="Proteomes" id="UP001165633"/>
    </source>
</evidence>
<reference evidence="2" key="1">
    <citation type="submission" date="2022-07" db="EMBL/GenBank/DDBJ databases">
        <title>Bombella genomes.</title>
        <authorList>
            <person name="Harer L."/>
            <person name="Styblova S."/>
            <person name="Ehrmann M."/>
        </authorList>
    </citation>
    <scope>NUCLEOTIDE SEQUENCE</scope>
    <source>
        <strain evidence="2">TMW 2.2559</strain>
    </source>
</reference>
<name>A0ABT3WJG2_9PROT</name>
<keyword evidence="3" id="KW-1185">Reference proteome</keyword>
<dbReference type="SUPFAM" id="SSF159594">
    <property type="entry name" value="XCC0632-like"/>
    <property type="match status" value="1"/>
</dbReference>
<dbReference type="InterPro" id="IPR005586">
    <property type="entry name" value="ABC_trans_aux"/>
</dbReference>
<dbReference type="Gene3D" id="3.40.50.10610">
    <property type="entry name" value="ABC-type transport auxiliary lipoprotein component"/>
    <property type="match status" value="1"/>
</dbReference>
<comment type="caution">
    <text evidence="2">The sequence shown here is derived from an EMBL/GenBank/DDBJ whole genome shotgun (WGS) entry which is preliminary data.</text>
</comment>
<dbReference type="RefSeq" id="WP_266127934.1">
    <property type="nucleotide sequence ID" value="NZ_JANIDV010000006.1"/>
</dbReference>
<dbReference type="Proteomes" id="UP001165633">
    <property type="component" value="Unassembled WGS sequence"/>
</dbReference>
<evidence type="ECO:0000259" key="1">
    <source>
        <dbReference type="Pfam" id="PF03886"/>
    </source>
</evidence>
<protein>
    <submittedName>
        <fullName evidence="2">PqiC family protein</fullName>
    </submittedName>
</protein>